<reference evidence="2" key="1">
    <citation type="submission" date="2017-12" db="EMBL/GenBank/DDBJ databases">
        <title>FDA dAtabase for Regulatory Grade micrObial Sequences (FDA-ARGOS): Supporting development and validation of Infectious Disease Dx tests.</title>
        <authorList>
            <person name="Sichtig H."/>
            <person name="Tallon L."/>
            <person name="Sadzewicz L."/>
            <person name="Sengamalay N."/>
            <person name="Nagaraj S."/>
            <person name="Vavikolanu K."/>
            <person name="Aluvathingal J."/>
            <person name="Nadendla S."/>
            <person name="Pirone D.C."/>
            <person name="Hoffman M."/>
            <person name="Muruvanda T."/>
            <person name="Allard M."/>
            <person name="Evans P."/>
        </authorList>
    </citation>
    <scope>NUCLEOTIDE SEQUENCE [LARGE SCALE GENOMIC DNA]</scope>
    <source>
        <strain evidence="2">FDAARGOS_55</strain>
    </source>
</reference>
<name>A0A2K0JE28_SALHO</name>
<dbReference type="AlphaFoldDB" id="A0A2K0JE28"/>
<accession>A0A2K0JE28</accession>
<comment type="caution">
    <text evidence="1">The sequence shown here is derived from an EMBL/GenBank/DDBJ whole genome shotgun (WGS) entry which is preliminary data.</text>
</comment>
<gene>
    <name evidence="1" type="ORF">RK55_010160</name>
</gene>
<protein>
    <submittedName>
        <fullName evidence="1">Uncharacterized protein</fullName>
    </submittedName>
</protein>
<evidence type="ECO:0000313" key="1">
    <source>
        <dbReference type="EMBL" id="PNO33520.1"/>
    </source>
</evidence>
<proteinExistence type="predicted"/>
<dbReference type="Proteomes" id="UP000236163">
    <property type="component" value="Unassembled WGS sequence"/>
</dbReference>
<dbReference type="EMBL" id="JWSP02000004">
    <property type="protein sequence ID" value="PNO33520.1"/>
    <property type="molecule type" value="Genomic_DNA"/>
</dbReference>
<evidence type="ECO:0000313" key="2">
    <source>
        <dbReference type="Proteomes" id="UP000236163"/>
    </source>
</evidence>
<organism evidence="1 2">
    <name type="scientific">Salmonella enterica subsp. houtenae serovar 50:g,z51:-</name>
    <dbReference type="NCBI Taxonomy" id="1173947"/>
    <lineage>
        <taxon>Bacteria</taxon>
        <taxon>Pseudomonadati</taxon>
        <taxon>Pseudomonadota</taxon>
        <taxon>Gammaproteobacteria</taxon>
        <taxon>Enterobacterales</taxon>
        <taxon>Enterobacteriaceae</taxon>
        <taxon>Salmonella</taxon>
    </lineage>
</organism>
<sequence>MREFHLITQARMNDPEFISQIKMLEYQIQPIIFTDRFPGFLMFNIRMFMLLVGMNGGKIGLGKILTLVS</sequence>